<comment type="caution">
    <text evidence="4">The sequence shown here is derived from an EMBL/GenBank/DDBJ whole genome shotgun (WGS) entry which is preliminary data.</text>
</comment>
<dbReference type="AlphaFoldDB" id="A0AA37SYH4"/>
<sequence length="568" mass="61663">MKFAFIFCLLFVSFLVFPQDNNVSLASSNAANGNVQPPPELDNFINSGSVQNAPGQTLSVAEQEESILPFGASLFSHASLNQRRSANNPNYQLAPGDKVSVQLWGAVNQSAVHIVDNQYNLFIPNVGPIKLENTLASDLNGVVSQKIKQVYTDNVNIYVNLLASTPVGVLVSGGVMIPGEYAGTSNDSVLHFLKRAGGIDAARGSYRDVKIIRQGNVVQQVDLYEFLTKGRLASHSFKDGDVVLVSPRGSTITVRSDLGNTMYEFSHDTITGQQMLMLSKPDVSVSHIAVKGVRNRKPMSQYVTREAFSRLVLADGDELLFNEDLRPQVISVELSGSYLGPSYHAVSSSTKLVELLDHVEVNPEQADVSSVYIIRESVKEQQQALLEASLSRLERSVYTAPASSDGEARLRSQEAQLVAQFIERARQIEPVGKVVVSLNGKPANIRLEQSDTVVIPAKSDLVNISGEVMLPQAVVFANDASIDDYVSWAGGFTDRANQDDVVVIHANGATSVIKLSRNGWFSAASDYKLQAGDQVLILPKVDEKLMQSVKDITQIIFQIAVAANVALD</sequence>
<evidence type="ECO:0000256" key="2">
    <source>
        <dbReference type="SAM" id="SignalP"/>
    </source>
</evidence>
<protein>
    <submittedName>
        <fullName evidence="4">Polysialic acid transporter</fullName>
    </submittedName>
</protein>
<dbReference type="InterPro" id="IPR049712">
    <property type="entry name" value="Poly_export"/>
</dbReference>
<dbReference type="PANTHER" id="PTHR33619">
    <property type="entry name" value="POLYSACCHARIDE EXPORT PROTEIN GFCE-RELATED"/>
    <property type="match status" value="1"/>
</dbReference>
<proteinExistence type="predicted"/>
<keyword evidence="1 2" id="KW-0732">Signal</keyword>
<reference evidence="4" key="1">
    <citation type="journal article" date="2014" name="Int. J. Syst. Evol. Microbiol.">
        <title>Complete genome sequence of Corynebacterium casei LMG S-19264T (=DSM 44701T), isolated from a smear-ripened cheese.</title>
        <authorList>
            <consortium name="US DOE Joint Genome Institute (JGI-PGF)"/>
            <person name="Walter F."/>
            <person name="Albersmeier A."/>
            <person name="Kalinowski J."/>
            <person name="Ruckert C."/>
        </authorList>
    </citation>
    <scope>NUCLEOTIDE SEQUENCE</scope>
    <source>
        <strain evidence="4">NBRC 110023</strain>
    </source>
</reference>
<dbReference type="EMBL" id="BSOT01000005">
    <property type="protein sequence ID" value="GLR70889.1"/>
    <property type="molecule type" value="Genomic_DNA"/>
</dbReference>
<dbReference type="Pfam" id="PF02563">
    <property type="entry name" value="Poly_export"/>
    <property type="match status" value="1"/>
</dbReference>
<evidence type="ECO:0000313" key="4">
    <source>
        <dbReference type="EMBL" id="GLR70889.1"/>
    </source>
</evidence>
<accession>A0AA37SYH4</accession>
<reference evidence="4" key="2">
    <citation type="submission" date="2023-01" db="EMBL/GenBank/DDBJ databases">
        <title>Draft genome sequence of Agaribacter marinus strain NBRC 110023.</title>
        <authorList>
            <person name="Sun Q."/>
            <person name="Mori K."/>
        </authorList>
    </citation>
    <scope>NUCLEOTIDE SEQUENCE</scope>
    <source>
        <strain evidence="4">NBRC 110023</strain>
    </source>
</reference>
<feature type="signal peptide" evidence="2">
    <location>
        <begin position="1"/>
        <end position="18"/>
    </location>
</feature>
<feature type="chain" id="PRO_5041319153" evidence="2">
    <location>
        <begin position="19"/>
        <end position="568"/>
    </location>
</feature>
<evidence type="ECO:0000256" key="1">
    <source>
        <dbReference type="ARBA" id="ARBA00022729"/>
    </source>
</evidence>
<dbReference type="RefSeq" id="WP_284217167.1">
    <property type="nucleotide sequence ID" value="NZ_BSOT01000005.1"/>
</dbReference>
<dbReference type="PANTHER" id="PTHR33619:SF3">
    <property type="entry name" value="POLYSACCHARIDE EXPORT PROTEIN GFCE-RELATED"/>
    <property type="match status" value="1"/>
</dbReference>
<evidence type="ECO:0000259" key="3">
    <source>
        <dbReference type="Pfam" id="PF02563"/>
    </source>
</evidence>
<keyword evidence="5" id="KW-1185">Reference proteome</keyword>
<dbReference type="Proteomes" id="UP001156601">
    <property type="component" value="Unassembled WGS sequence"/>
</dbReference>
<evidence type="ECO:0000313" key="5">
    <source>
        <dbReference type="Proteomes" id="UP001156601"/>
    </source>
</evidence>
<feature type="domain" description="Polysaccharide export protein N-terminal" evidence="3">
    <location>
        <begin position="86"/>
        <end position="161"/>
    </location>
</feature>
<name>A0AA37SYH4_9ALTE</name>
<dbReference type="InterPro" id="IPR003715">
    <property type="entry name" value="Poly_export_N"/>
</dbReference>
<dbReference type="GO" id="GO:0015159">
    <property type="term" value="F:polysaccharide transmembrane transporter activity"/>
    <property type="evidence" value="ECO:0007669"/>
    <property type="project" value="InterPro"/>
</dbReference>
<organism evidence="4 5">
    <name type="scientific">Agaribacter marinus</name>
    <dbReference type="NCBI Taxonomy" id="1431249"/>
    <lineage>
        <taxon>Bacteria</taxon>
        <taxon>Pseudomonadati</taxon>
        <taxon>Pseudomonadota</taxon>
        <taxon>Gammaproteobacteria</taxon>
        <taxon>Alteromonadales</taxon>
        <taxon>Alteromonadaceae</taxon>
        <taxon>Agaribacter</taxon>
    </lineage>
</organism>
<dbReference type="Gene3D" id="3.10.560.10">
    <property type="entry name" value="Outer membrane lipoprotein wza domain like"/>
    <property type="match status" value="2"/>
</dbReference>
<gene>
    <name evidence="4" type="primary">kpsD</name>
    <name evidence="4" type="ORF">GCM10007852_17970</name>
</gene>